<keyword evidence="5 9" id="KW-0812">Transmembrane</keyword>
<evidence type="ECO:0000256" key="4">
    <source>
        <dbReference type="ARBA" id="ARBA00022449"/>
    </source>
</evidence>
<dbReference type="PANTHER" id="PTHR42751">
    <property type="entry name" value="SODIUM/HYDROGEN EXCHANGER FAMILY/TRKA DOMAIN PROTEIN"/>
    <property type="match status" value="1"/>
</dbReference>
<evidence type="ECO:0000313" key="13">
    <source>
        <dbReference type="Proteomes" id="UP000255297"/>
    </source>
</evidence>
<protein>
    <submittedName>
        <fullName evidence="12">Monovalent cation:proton antiporter (CPA2 family)</fullName>
    </submittedName>
</protein>
<evidence type="ECO:0000256" key="6">
    <source>
        <dbReference type="ARBA" id="ARBA00022989"/>
    </source>
</evidence>
<dbReference type="GO" id="GO:0006813">
    <property type="term" value="P:potassium ion transport"/>
    <property type="evidence" value="ECO:0007669"/>
    <property type="project" value="InterPro"/>
</dbReference>
<feature type="transmembrane region" description="Helical" evidence="9">
    <location>
        <begin position="308"/>
        <end position="329"/>
    </location>
</feature>
<evidence type="ECO:0000256" key="9">
    <source>
        <dbReference type="SAM" id="Phobius"/>
    </source>
</evidence>
<dbReference type="Gene3D" id="1.20.1530.20">
    <property type="match status" value="1"/>
</dbReference>
<dbReference type="InterPro" id="IPR036291">
    <property type="entry name" value="NAD(P)-bd_dom_sf"/>
</dbReference>
<evidence type="ECO:0000313" key="12">
    <source>
        <dbReference type="EMBL" id="STY31333.1"/>
    </source>
</evidence>
<dbReference type="InterPro" id="IPR003148">
    <property type="entry name" value="RCK_N"/>
</dbReference>
<evidence type="ECO:0000256" key="2">
    <source>
        <dbReference type="ARBA" id="ARBA00005551"/>
    </source>
</evidence>
<name>A0A378LXX0_9GAMM</name>
<dbReference type="Gene3D" id="3.40.50.720">
    <property type="entry name" value="NAD(P)-binding Rossmann-like Domain"/>
    <property type="match status" value="1"/>
</dbReference>
<feature type="transmembrane region" description="Helical" evidence="9">
    <location>
        <begin position="33"/>
        <end position="51"/>
    </location>
</feature>
<feature type="transmembrane region" description="Helical" evidence="9">
    <location>
        <begin position="229"/>
        <end position="262"/>
    </location>
</feature>
<feature type="transmembrane region" description="Helical" evidence="9">
    <location>
        <begin position="63"/>
        <end position="82"/>
    </location>
</feature>
<keyword evidence="7" id="KW-0406">Ion transport</keyword>
<keyword evidence="4" id="KW-0050">Antiport</keyword>
<evidence type="ECO:0000259" key="10">
    <source>
        <dbReference type="Pfam" id="PF00999"/>
    </source>
</evidence>
<organism evidence="12 13">
    <name type="scientific">Legionella wadsworthii</name>
    <dbReference type="NCBI Taxonomy" id="28088"/>
    <lineage>
        <taxon>Bacteria</taxon>
        <taxon>Pseudomonadati</taxon>
        <taxon>Pseudomonadota</taxon>
        <taxon>Gammaproteobacteria</taxon>
        <taxon>Legionellales</taxon>
        <taxon>Legionellaceae</taxon>
        <taxon>Legionella</taxon>
    </lineage>
</organism>
<dbReference type="GO" id="GO:0015297">
    <property type="term" value="F:antiporter activity"/>
    <property type="evidence" value="ECO:0007669"/>
    <property type="project" value="UniProtKB-KW"/>
</dbReference>
<feature type="domain" description="Cation/H+ exchanger transmembrane" evidence="10">
    <location>
        <begin position="18"/>
        <end position="386"/>
    </location>
</feature>
<dbReference type="AlphaFoldDB" id="A0A378LXX0"/>
<dbReference type="GO" id="GO:1902600">
    <property type="term" value="P:proton transmembrane transport"/>
    <property type="evidence" value="ECO:0007669"/>
    <property type="project" value="InterPro"/>
</dbReference>
<dbReference type="OrthoDB" id="3418949at2"/>
<evidence type="ECO:0000256" key="1">
    <source>
        <dbReference type="ARBA" id="ARBA00004141"/>
    </source>
</evidence>
<feature type="transmembrane region" description="Helical" evidence="9">
    <location>
        <begin position="116"/>
        <end position="136"/>
    </location>
</feature>
<sequence length="568" mass="62088">MHHSLPLISTLAAALGLSLLLGFLATKLKLPTIIGYLLAGILIGPFTPGFVANTALAGELAEIGIMLLMFGVGLHFSFEQLLETRKISLPGALIQIIVASLMGGGLALFWGWHWGAALVFGLALSVASTVVLINALKSFDILNTKNGQIAIGWLIVEDLAMVLALVFLPLLSESMGGNSNGAQSKSLLLAFGTTLLEIGSFFIVMFIFGRWMIPKLLWHIARTGSHELFTLAIIAAAVGIAFGASKIFNISFALGAFFAGMIMRESKFSLRAAEESLPFRDAFAVLFFVSIGMLFNPFVFLHHPFQVLAVALIIIIGKSIAASFVVLLLRYPLNTALVVSASLAQIGEFSFILGGLSVQMKLLPKEGLELIIAGSLLSICLNPFLFKCIKPLEKRINSKCSWVESKEEFDNPSVQVPLTTEEKFLSGQIVLVGYGRVGKRIARFLERQGLSYVIVDQDRNLIEELREKNKLAVYGDATRPNGLIKEHIAKAGMLVIATAGSFNMRQIIDVTLKINPKIEVAIRTIDEKEALLLKQEVKGKFFFNERELAQGMSRYILYRFGVKFPGKH</sequence>
<gene>
    <name evidence="12" type="primary">ybaL</name>
    <name evidence="12" type="ORF">NCTC11532_02848</name>
</gene>
<keyword evidence="13" id="KW-1185">Reference proteome</keyword>
<evidence type="ECO:0000256" key="8">
    <source>
        <dbReference type="ARBA" id="ARBA00023136"/>
    </source>
</evidence>
<dbReference type="SUPFAM" id="SSF51735">
    <property type="entry name" value="NAD(P)-binding Rossmann-fold domains"/>
    <property type="match status" value="1"/>
</dbReference>
<dbReference type="Pfam" id="PF00999">
    <property type="entry name" value="Na_H_Exchanger"/>
    <property type="match status" value="1"/>
</dbReference>
<dbReference type="PANTHER" id="PTHR42751:SF1">
    <property type="entry name" value="CATION_PROTON ANTIPORTER YBAL-RELATED"/>
    <property type="match status" value="1"/>
</dbReference>
<accession>A0A378LXX0</accession>
<dbReference type="Proteomes" id="UP000255297">
    <property type="component" value="Unassembled WGS sequence"/>
</dbReference>
<dbReference type="Pfam" id="PF02254">
    <property type="entry name" value="TrkA_N"/>
    <property type="match status" value="1"/>
</dbReference>
<feature type="domain" description="RCK N-terminal" evidence="11">
    <location>
        <begin position="429"/>
        <end position="535"/>
    </location>
</feature>
<dbReference type="RefSeq" id="WP_031566349.1">
    <property type="nucleotide sequence ID" value="NZ_CAAAIS010000006.1"/>
</dbReference>
<dbReference type="EMBL" id="UGPB01000001">
    <property type="protein sequence ID" value="STY31333.1"/>
    <property type="molecule type" value="Genomic_DNA"/>
</dbReference>
<dbReference type="GO" id="GO:0016020">
    <property type="term" value="C:membrane"/>
    <property type="evidence" value="ECO:0007669"/>
    <property type="project" value="UniProtKB-SubCell"/>
</dbReference>
<evidence type="ECO:0000256" key="7">
    <source>
        <dbReference type="ARBA" id="ARBA00023065"/>
    </source>
</evidence>
<keyword evidence="8 9" id="KW-0472">Membrane</keyword>
<reference evidence="12 13" key="1">
    <citation type="submission" date="2018-06" db="EMBL/GenBank/DDBJ databases">
        <authorList>
            <consortium name="Pathogen Informatics"/>
            <person name="Doyle S."/>
        </authorList>
    </citation>
    <scope>NUCLEOTIDE SEQUENCE [LARGE SCALE GENOMIC DNA]</scope>
    <source>
        <strain evidence="12 13">NCTC11532</strain>
    </source>
</reference>
<evidence type="ECO:0000259" key="11">
    <source>
        <dbReference type="Pfam" id="PF02254"/>
    </source>
</evidence>
<keyword evidence="3" id="KW-0813">Transport</keyword>
<dbReference type="InterPro" id="IPR006153">
    <property type="entry name" value="Cation/H_exchanger_TM"/>
</dbReference>
<feature type="transmembrane region" description="Helical" evidence="9">
    <location>
        <begin position="89"/>
        <end position="110"/>
    </location>
</feature>
<dbReference type="InterPro" id="IPR038770">
    <property type="entry name" value="Na+/solute_symporter_sf"/>
</dbReference>
<dbReference type="STRING" id="1122170.GCA_000701265_01312"/>
<comment type="subcellular location">
    <subcellularLocation>
        <location evidence="1">Membrane</location>
        <topology evidence="1">Multi-pass membrane protein</topology>
    </subcellularLocation>
</comment>
<feature type="transmembrane region" description="Helical" evidence="9">
    <location>
        <begin position="148"/>
        <end position="168"/>
    </location>
</feature>
<feature type="transmembrane region" description="Helical" evidence="9">
    <location>
        <begin position="6"/>
        <end position="26"/>
    </location>
</feature>
<feature type="transmembrane region" description="Helical" evidence="9">
    <location>
        <begin position="282"/>
        <end position="301"/>
    </location>
</feature>
<evidence type="ECO:0000256" key="3">
    <source>
        <dbReference type="ARBA" id="ARBA00022448"/>
    </source>
</evidence>
<proteinExistence type="inferred from homology"/>
<evidence type="ECO:0000256" key="5">
    <source>
        <dbReference type="ARBA" id="ARBA00022692"/>
    </source>
</evidence>
<keyword evidence="6 9" id="KW-1133">Transmembrane helix</keyword>
<feature type="transmembrane region" description="Helical" evidence="9">
    <location>
        <begin position="368"/>
        <end position="386"/>
    </location>
</feature>
<comment type="similarity">
    <text evidence="2">Belongs to the monovalent cation:proton antiporter 2 (CPA2) transporter (TC 2.A.37) family.</text>
</comment>
<feature type="transmembrane region" description="Helical" evidence="9">
    <location>
        <begin position="188"/>
        <end position="208"/>
    </location>
</feature>